<keyword evidence="3" id="KW-1185">Reference proteome</keyword>
<dbReference type="EMBL" id="JAMFTS010000002">
    <property type="protein sequence ID" value="KAJ4787772.1"/>
    <property type="molecule type" value="Genomic_DNA"/>
</dbReference>
<evidence type="ECO:0000259" key="1">
    <source>
        <dbReference type="Pfam" id="PF25042"/>
    </source>
</evidence>
<dbReference type="Proteomes" id="UP001140206">
    <property type="component" value="Chromosome 2"/>
</dbReference>
<sequence>MGREFMKPLTFEEYLYFYRETLAKDLNTKQLKEILSMHGFQKLSNHHKDEIFSMVRCLHLISPTRSTIHGGNAQLISTGAKSAPSVEELKKDIRDTEWQECPVGSIETVDPAALAVAGGMGDNLSSVTSNFSVPRGPDKNKGGVIRKRSRRNNLKKQEATMIICVASSNLNNIDDHRWTNKGTSILKGYPFPRLVIFSVISNQLNLTFKK</sequence>
<protein>
    <recommendedName>
        <fullName evidence="1">DUF7787 domain-containing protein</fullName>
    </recommendedName>
</protein>
<dbReference type="InterPro" id="IPR056689">
    <property type="entry name" value="DUF7787"/>
</dbReference>
<evidence type="ECO:0000313" key="2">
    <source>
        <dbReference type="EMBL" id="KAJ4787772.1"/>
    </source>
</evidence>
<dbReference type="AlphaFoldDB" id="A0AAV8FC45"/>
<reference evidence="2" key="1">
    <citation type="submission" date="2022-08" db="EMBL/GenBank/DDBJ databases">
        <authorList>
            <person name="Marques A."/>
        </authorList>
    </citation>
    <scope>NUCLEOTIDE SEQUENCE</scope>
    <source>
        <strain evidence="2">RhyPub2mFocal</strain>
        <tissue evidence="2">Leaves</tissue>
    </source>
</reference>
<proteinExistence type="predicted"/>
<dbReference type="PANTHER" id="PTHR35096:SF8">
    <property type="entry name" value="OS03G0308600 PROTEIN"/>
    <property type="match status" value="1"/>
</dbReference>
<feature type="domain" description="DUF7787" evidence="1">
    <location>
        <begin position="7"/>
        <end position="61"/>
    </location>
</feature>
<organism evidence="2 3">
    <name type="scientific">Rhynchospora pubera</name>
    <dbReference type="NCBI Taxonomy" id="906938"/>
    <lineage>
        <taxon>Eukaryota</taxon>
        <taxon>Viridiplantae</taxon>
        <taxon>Streptophyta</taxon>
        <taxon>Embryophyta</taxon>
        <taxon>Tracheophyta</taxon>
        <taxon>Spermatophyta</taxon>
        <taxon>Magnoliopsida</taxon>
        <taxon>Liliopsida</taxon>
        <taxon>Poales</taxon>
        <taxon>Cyperaceae</taxon>
        <taxon>Cyperoideae</taxon>
        <taxon>Rhynchosporeae</taxon>
        <taxon>Rhynchospora</taxon>
    </lineage>
</organism>
<dbReference type="Pfam" id="PF25042">
    <property type="entry name" value="DUF7787"/>
    <property type="match status" value="1"/>
</dbReference>
<accession>A0AAV8FC45</accession>
<evidence type="ECO:0000313" key="3">
    <source>
        <dbReference type="Proteomes" id="UP001140206"/>
    </source>
</evidence>
<name>A0AAV8FC45_9POAL</name>
<gene>
    <name evidence="2" type="ORF">LUZ62_039018</name>
</gene>
<dbReference type="PANTHER" id="PTHR35096">
    <property type="entry name" value="BNAA08G28570D PROTEIN"/>
    <property type="match status" value="1"/>
</dbReference>
<comment type="caution">
    <text evidence="2">The sequence shown here is derived from an EMBL/GenBank/DDBJ whole genome shotgun (WGS) entry which is preliminary data.</text>
</comment>